<name>A0A6M8ECB6_9BACT</name>
<dbReference type="InterPro" id="IPR016174">
    <property type="entry name" value="Di-haem_cyt_TM"/>
</dbReference>
<accession>A0A6M8ECB6</accession>
<feature type="transmembrane region" description="Helical" evidence="1">
    <location>
        <begin position="12"/>
        <end position="30"/>
    </location>
</feature>
<dbReference type="Gene3D" id="1.20.950.20">
    <property type="entry name" value="Transmembrane di-heme cytochromes, Chain C"/>
    <property type="match status" value="1"/>
</dbReference>
<feature type="transmembrane region" description="Helical" evidence="1">
    <location>
        <begin position="93"/>
        <end position="112"/>
    </location>
</feature>
<dbReference type="RefSeq" id="WP_228720475.1">
    <property type="nucleotide sequence ID" value="NZ_CP042652.1"/>
</dbReference>
<dbReference type="GO" id="GO:0016020">
    <property type="term" value="C:membrane"/>
    <property type="evidence" value="ECO:0007669"/>
    <property type="project" value="InterPro"/>
</dbReference>
<dbReference type="AlphaFoldDB" id="A0A6M8ECB6"/>
<dbReference type="Proteomes" id="UP000503483">
    <property type="component" value="Chromosome"/>
</dbReference>
<keyword evidence="1" id="KW-1133">Transmembrane helix</keyword>
<keyword evidence="3" id="KW-1185">Reference proteome</keyword>
<dbReference type="KEGG" id="paco:AACT_1989"/>
<proteinExistence type="predicted"/>
<reference evidence="2 3" key="1">
    <citation type="submission" date="2019-08" db="EMBL/GenBank/DDBJ databases">
        <title>Complete genome sequence of Arcobacter acticola.</title>
        <authorList>
            <person name="Miller W."/>
        </authorList>
    </citation>
    <scope>NUCLEOTIDE SEQUENCE [LARGE SCALE GENOMIC DNA]</scope>
    <source>
        <strain evidence="2 3">KCTC 52212</strain>
    </source>
</reference>
<feature type="transmembrane region" description="Helical" evidence="1">
    <location>
        <begin position="260"/>
        <end position="281"/>
    </location>
</feature>
<dbReference type="GO" id="GO:0022904">
    <property type="term" value="P:respiratory electron transport chain"/>
    <property type="evidence" value="ECO:0007669"/>
    <property type="project" value="InterPro"/>
</dbReference>
<keyword evidence="1" id="KW-0472">Membrane</keyword>
<gene>
    <name evidence="2" type="primary">fdhO</name>
    <name evidence="2" type="ORF">AACT_1989</name>
</gene>
<protein>
    <submittedName>
        <fullName evidence="2">Formate dehydrogenase N, cytochrome b-556 subunit</fullName>
    </submittedName>
</protein>
<keyword evidence="1" id="KW-0812">Transmembrane</keyword>
<evidence type="ECO:0000313" key="2">
    <source>
        <dbReference type="EMBL" id="QKE29133.1"/>
    </source>
</evidence>
<evidence type="ECO:0000256" key="1">
    <source>
        <dbReference type="SAM" id="Phobius"/>
    </source>
</evidence>
<evidence type="ECO:0000313" key="3">
    <source>
        <dbReference type="Proteomes" id="UP000503483"/>
    </source>
</evidence>
<feature type="transmembrane region" description="Helical" evidence="1">
    <location>
        <begin position="224"/>
        <end position="245"/>
    </location>
</feature>
<feature type="transmembrane region" description="Helical" evidence="1">
    <location>
        <begin position="132"/>
        <end position="156"/>
    </location>
</feature>
<sequence>MENKSFLSEYKAYLIIGFLFILLTYWYFWLASIADINYVYKFILQMLQGNFTGQVVPFESLTHYQQMEVGLFGPRYDAIAPEVIRAFEERQHLLPIVFTVEFFLFLTMFIVAKGRKQAKITRENDKVQIYSIFQRLVILLNIIIMMYLFITGFSITFGNWTGGGYIARLMRATHEIVGLGWMPIWFIMTIIAFKDHKFFVRPSSKIWNKIFLRGKYKHMDRINYYMYVAFGSLLVLSGFVIWYMFPNAATHAETIQIKRFILFIHFMGSAIISFFTFETVYSYFVSVKGYIPGVVTGKLPLEYLEQLRPDVLEEDKNLLKKD</sequence>
<organism evidence="2 3">
    <name type="scientific">Arcobacter acticola</name>
    <dbReference type="NCBI Taxonomy" id="1849015"/>
    <lineage>
        <taxon>Bacteria</taxon>
        <taxon>Pseudomonadati</taxon>
        <taxon>Campylobacterota</taxon>
        <taxon>Epsilonproteobacteria</taxon>
        <taxon>Campylobacterales</taxon>
        <taxon>Arcobacteraceae</taxon>
        <taxon>Arcobacter</taxon>
    </lineage>
</organism>
<feature type="transmembrane region" description="Helical" evidence="1">
    <location>
        <begin position="176"/>
        <end position="193"/>
    </location>
</feature>
<dbReference type="SUPFAM" id="SSF81342">
    <property type="entry name" value="Transmembrane di-heme cytochromes"/>
    <property type="match status" value="1"/>
</dbReference>
<dbReference type="EMBL" id="CP042652">
    <property type="protein sequence ID" value="QKE29133.1"/>
    <property type="molecule type" value="Genomic_DNA"/>
</dbReference>